<dbReference type="GO" id="GO:0003964">
    <property type="term" value="F:RNA-directed DNA polymerase activity"/>
    <property type="evidence" value="ECO:0007669"/>
    <property type="project" value="UniProtKB-KW"/>
</dbReference>
<dbReference type="SMART" id="SM00343">
    <property type="entry name" value="ZnF_C2HC"/>
    <property type="match status" value="2"/>
</dbReference>
<dbReference type="Pfam" id="PF00098">
    <property type="entry name" value="zf-CCHC"/>
    <property type="match status" value="2"/>
</dbReference>
<evidence type="ECO:0000259" key="3">
    <source>
        <dbReference type="PROSITE" id="PS50158"/>
    </source>
</evidence>
<dbReference type="PANTHER" id="PTHR15503:SF45">
    <property type="entry name" value="RNA-DIRECTED DNA POLYMERASE HOMOLOG"/>
    <property type="match status" value="1"/>
</dbReference>
<feature type="domain" description="CCHC-type" evidence="3">
    <location>
        <begin position="90"/>
        <end position="105"/>
    </location>
</feature>
<keyword evidence="4" id="KW-0548">Nucleotidyltransferase</keyword>
<comment type="caution">
    <text evidence="4">The sequence shown here is derived from an EMBL/GenBank/DDBJ whole genome shotgun (WGS) entry which is preliminary data.</text>
</comment>
<dbReference type="InterPro" id="IPR032567">
    <property type="entry name" value="RTL1-rel"/>
</dbReference>
<protein>
    <submittedName>
        <fullName evidence="4">Reverse transcriptase domain-containing protein</fullName>
    </submittedName>
</protein>
<feature type="compositionally biased region" description="Low complexity" evidence="2">
    <location>
        <begin position="122"/>
        <end position="134"/>
    </location>
</feature>
<keyword evidence="1" id="KW-0862">Zinc</keyword>
<dbReference type="PANTHER" id="PTHR15503">
    <property type="entry name" value="LDOC1 RELATED"/>
    <property type="match status" value="1"/>
</dbReference>
<dbReference type="InterPro" id="IPR001878">
    <property type="entry name" value="Znf_CCHC"/>
</dbReference>
<dbReference type="SUPFAM" id="SSF57756">
    <property type="entry name" value="Retrovirus zinc finger-like domains"/>
    <property type="match status" value="1"/>
</dbReference>
<dbReference type="Gene3D" id="2.40.70.10">
    <property type="entry name" value="Acid Proteases"/>
    <property type="match status" value="1"/>
</dbReference>
<evidence type="ECO:0000313" key="5">
    <source>
        <dbReference type="Proteomes" id="UP001151760"/>
    </source>
</evidence>
<keyword evidence="4" id="KW-0695">RNA-directed DNA polymerase</keyword>
<keyword evidence="4" id="KW-0808">Transferase</keyword>
<keyword evidence="5" id="KW-1185">Reference proteome</keyword>
<dbReference type="Pfam" id="PF08284">
    <property type="entry name" value="RVP_2"/>
    <property type="match status" value="1"/>
</dbReference>
<dbReference type="InterPro" id="IPR036875">
    <property type="entry name" value="Znf_CCHC_sf"/>
</dbReference>
<keyword evidence="1" id="KW-0863">Zinc-finger</keyword>
<feature type="compositionally biased region" description="Basic and acidic residues" evidence="2">
    <location>
        <begin position="1"/>
        <end position="16"/>
    </location>
</feature>
<feature type="region of interest" description="Disordered" evidence="2">
    <location>
        <begin position="1"/>
        <end position="26"/>
    </location>
</feature>
<organism evidence="4 5">
    <name type="scientific">Tanacetum coccineum</name>
    <dbReference type="NCBI Taxonomy" id="301880"/>
    <lineage>
        <taxon>Eukaryota</taxon>
        <taxon>Viridiplantae</taxon>
        <taxon>Streptophyta</taxon>
        <taxon>Embryophyta</taxon>
        <taxon>Tracheophyta</taxon>
        <taxon>Spermatophyta</taxon>
        <taxon>Magnoliopsida</taxon>
        <taxon>eudicotyledons</taxon>
        <taxon>Gunneridae</taxon>
        <taxon>Pentapetalae</taxon>
        <taxon>asterids</taxon>
        <taxon>campanulids</taxon>
        <taxon>Asterales</taxon>
        <taxon>Asteraceae</taxon>
        <taxon>Asteroideae</taxon>
        <taxon>Anthemideae</taxon>
        <taxon>Anthemidinae</taxon>
        <taxon>Tanacetum</taxon>
    </lineage>
</organism>
<dbReference type="PROSITE" id="PS50158">
    <property type="entry name" value="ZF_CCHC"/>
    <property type="match status" value="2"/>
</dbReference>
<gene>
    <name evidence="4" type="ORF">Tco_0875190</name>
</gene>
<feature type="region of interest" description="Disordered" evidence="2">
    <location>
        <begin position="107"/>
        <end position="134"/>
    </location>
</feature>
<accession>A0ABQ5BTM7</accession>
<evidence type="ECO:0000313" key="4">
    <source>
        <dbReference type="EMBL" id="GJT16484.1"/>
    </source>
</evidence>
<dbReference type="InterPro" id="IPR021109">
    <property type="entry name" value="Peptidase_aspartic_dom_sf"/>
</dbReference>
<feature type="domain" description="CCHC-type" evidence="3">
    <location>
        <begin position="57"/>
        <end position="71"/>
    </location>
</feature>
<dbReference type="Gene3D" id="4.10.60.10">
    <property type="entry name" value="Zinc finger, CCHC-type"/>
    <property type="match status" value="1"/>
</dbReference>
<dbReference type="Proteomes" id="UP001151760">
    <property type="component" value="Unassembled WGS sequence"/>
</dbReference>
<reference evidence="4" key="2">
    <citation type="submission" date="2022-01" db="EMBL/GenBank/DDBJ databases">
        <authorList>
            <person name="Yamashiro T."/>
            <person name="Shiraishi A."/>
            <person name="Satake H."/>
            <person name="Nakayama K."/>
        </authorList>
    </citation>
    <scope>NUCLEOTIDE SEQUENCE</scope>
</reference>
<proteinExistence type="predicted"/>
<dbReference type="EMBL" id="BQNB010013478">
    <property type="protein sequence ID" value="GJT16484.1"/>
    <property type="molecule type" value="Genomic_DNA"/>
</dbReference>
<evidence type="ECO:0000256" key="2">
    <source>
        <dbReference type="SAM" id="MobiDB-lite"/>
    </source>
</evidence>
<reference evidence="4" key="1">
    <citation type="journal article" date="2022" name="Int. J. Mol. Sci.">
        <title>Draft Genome of Tanacetum Coccineum: Genomic Comparison of Closely Related Tanacetum-Family Plants.</title>
        <authorList>
            <person name="Yamashiro T."/>
            <person name="Shiraishi A."/>
            <person name="Nakayama K."/>
            <person name="Satake H."/>
        </authorList>
    </citation>
    <scope>NUCLEOTIDE SEQUENCE</scope>
</reference>
<keyword evidence="1" id="KW-0479">Metal-binding</keyword>
<name>A0ABQ5BTM7_9ASTR</name>
<sequence>MGKPSKDKNGRDDNKRTRTRNAFTSTANPVGRENTCTWTKCTTCNSYHVPRGPCRTCFNCNCLGHLAKDCKGVPRIVNPVNARNPTTRVCYECGSTNHVRSACPRLHRAQGPRGNHPNQVAANNKGQGRRNQGNQARGRAFMLGAEEARQDPNIVMEIEGHVFDIDLIPFGHGSFNVIIGIDWLSNHKAEIICHEKVVRVPLPDGKVLRVLEEKLEENMSQLKSAKAKEKEQKEIEAVADFLEVFPNDLFGLPPV</sequence>
<evidence type="ECO:0000256" key="1">
    <source>
        <dbReference type="PROSITE-ProRule" id="PRU00047"/>
    </source>
</evidence>